<comment type="caution">
    <text evidence="2">The sequence shown here is derived from an EMBL/GenBank/DDBJ whole genome shotgun (WGS) entry which is preliminary data.</text>
</comment>
<feature type="region of interest" description="Disordered" evidence="1">
    <location>
        <begin position="1"/>
        <end position="38"/>
    </location>
</feature>
<dbReference type="Proteomes" id="UP001142055">
    <property type="component" value="Chromosome 4"/>
</dbReference>
<dbReference type="EMBL" id="JAPWDV010000004">
    <property type="protein sequence ID" value="KAJ6215821.1"/>
    <property type="molecule type" value="Genomic_DNA"/>
</dbReference>
<accession>A0A9Q0LZ14</accession>
<feature type="compositionally biased region" description="Basic and acidic residues" evidence="1">
    <location>
        <begin position="136"/>
        <end position="150"/>
    </location>
</feature>
<evidence type="ECO:0000313" key="2">
    <source>
        <dbReference type="EMBL" id="KAJ6215821.1"/>
    </source>
</evidence>
<sequence length="667" mass="76353">MNESPPRTPPPPTTSPPEVAATATPTPTSPPSQASPSIVQLSTPELNNNIVRYETIHSKMDNLSSSSSSPELIHKSPRSLYSLFGDAKRRMLLINNNNHQQDLSIDSSFDEEDDDDEEEEVDEEEDEEEDDDEIVEERNDIHRNGEEKNVNEQNQWKMDENGKRIAKSTTITDTSRCNYVNVIVNCSNRLSSNGKSNRTTKMVDQVTLTIERLVDDPHLRKAWKRCQFIDLFLYSTCSTTIINDNNVEDDHHQSIRIWPAHRIVVCAHSSHVKQFFHSYPDVEMLTKQIDSFIKLNEEDNKEQEEEEEEDDDDDEIIDVVNSEHNRIDLLKLQSMEETKRKLSNSTIPVLMINVPAIDLRDLLRLMYFGQIVVNRNRLNSLHQSANQLKMNSINIVEMNKLLSDLSNVEPKNEINKTSQTVITDTKMIKEMNKRNENEIELVAECSNKSIESSKLISNTTSTATFFPFMRSYSLDQLEQRNQPSIFMNNNQQMKRKEPSMDLEKLYEDILQQRLNECLEIEKQKNKKIHNNKPTSTCTNDLLLPMNPIEVPQRKGPFLDIPSFGPLSSDLSASMSPLSTFIRANPFEHAFNPFAVSMLNNHHQHQQTNCSPQLIPPSFGGRLLPQYQQSPPQSPLIPTPQYQRQTSAPANLTPFTNKPTPTTKSIDL</sequence>
<feature type="compositionally biased region" description="Low complexity" evidence="1">
    <location>
        <begin position="16"/>
        <end position="37"/>
    </location>
</feature>
<proteinExistence type="predicted"/>
<dbReference type="InterPro" id="IPR011333">
    <property type="entry name" value="SKP1/BTB/POZ_sf"/>
</dbReference>
<dbReference type="AlphaFoldDB" id="A0A9Q0LZ14"/>
<feature type="region of interest" description="Disordered" evidence="1">
    <location>
        <begin position="606"/>
        <end position="667"/>
    </location>
</feature>
<evidence type="ECO:0008006" key="4">
    <source>
        <dbReference type="Google" id="ProtNLM"/>
    </source>
</evidence>
<reference evidence="2" key="1">
    <citation type="submission" date="2022-12" db="EMBL/GenBank/DDBJ databases">
        <title>Genome assemblies of Blomia tropicalis.</title>
        <authorList>
            <person name="Cui Y."/>
        </authorList>
    </citation>
    <scope>NUCLEOTIDE SEQUENCE</scope>
    <source>
        <tissue evidence="2">Adult mites</tissue>
    </source>
</reference>
<protein>
    <recommendedName>
        <fullName evidence="4">BTB domain-containing protein</fullName>
    </recommendedName>
</protein>
<feature type="compositionally biased region" description="Pro residues" evidence="1">
    <location>
        <begin position="1"/>
        <end position="15"/>
    </location>
</feature>
<organism evidence="2 3">
    <name type="scientific">Blomia tropicalis</name>
    <name type="common">Mite</name>
    <dbReference type="NCBI Taxonomy" id="40697"/>
    <lineage>
        <taxon>Eukaryota</taxon>
        <taxon>Metazoa</taxon>
        <taxon>Ecdysozoa</taxon>
        <taxon>Arthropoda</taxon>
        <taxon>Chelicerata</taxon>
        <taxon>Arachnida</taxon>
        <taxon>Acari</taxon>
        <taxon>Acariformes</taxon>
        <taxon>Sarcoptiformes</taxon>
        <taxon>Astigmata</taxon>
        <taxon>Glycyphagoidea</taxon>
        <taxon>Echimyopodidae</taxon>
        <taxon>Blomia</taxon>
    </lineage>
</organism>
<dbReference type="SUPFAM" id="SSF54695">
    <property type="entry name" value="POZ domain"/>
    <property type="match status" value="1"/>
</dbReference>
<feature type="compositionally biased region" description="Acidic residues" evidence="1">
    <location>
        <begin position="108"/>
        <end position="135"/>
    </location>
</feature>
<evidence type="ECO:0000256" key="1">
    <source>
        <dbReference type="SAM" id="MobiDB-lite"/>
    </source>
</evidence>
<keyword evidence="3" id="KW-1185">Reference proteome</keyword>
<gene>
    <name evidence="2" type="ORF">RDWZM_010321</name>
</gene>
<name>A0A9Q0LZ14_BLOTA</name>
<evidence type="ECO:0000313" key="3">
    <source>
        <dbReference type="Proteomes" id="UP001142055"/>
    </source>
</evidence>
<feature type="region of interest" description="Disordered" evidence="1">
    <location>
        <begin position="99"/>
        <end position="161"/>
    </location>
</feature>
<dbReference type="Gene3D" id="3.30.710.10">
    <property type="entry name" value="Potassium Channel Kv1.1, Chain A"/>
    <property type="match status" value="1"/>
</dbReference>
<feature type="compositionally biased region" description="Low complexity" evidence="1">
    <location>
        <begin position="652"/>
        <end position="667"/>
    </location>
</feature>